<dbReference type="OrthoDB" id="284184at2759"/>
<evidence type="ECO:0000313" key="6">
    <source>
        <dbReference type="Proteomes" id="UP000700596"/>
    </source>
</evidence>
<sequence>MRFAFLPTGVLLLASGLLPNMAQALPPKRSLSIPEGPRYSYLYSEARPSKPTFLLLHGFPSTANEWRKQFVDLSAAGYGVVVPDLLGFGDTDKPVEVEAYAFSNISSHVTKILDHEGLQNVIGVGHDWGSVLLGRVYNYYPQYFSALAFLSVPYTPPAPFDLDAINEQTKQAFGYETFGYMYFFNETDAAATISLHPESFFSLIYPENSEIQKTELCPRGKIAEWLRDDRRTPLPSYESQSDRDARLQQFASGGWVGPTNWYKSAVRNIDSDAVAQIPLENYAIAKPVVFAGGDIDFVTRPELMAMIAGQAKQEGWLPNVEFKSVQGGSHWLILEQPQQVLAILEDLAAKL</sequence>
<dbReference type="EMBL" id="JAGMWT010000002">
    <property type="protein sequence ID" value="KAH7135962.1"/>
    <property type="molecule type" value="Genomic_DNA"/>
</dbReference>
<dbReference type="InterPro" id="IPR000639">
    <property type="entry name" value="Epox_hydrolase-like"/>
</dbReference>
<gene>
    <name evidence="5" type="ORF">B0J11DRAFT_611811</name>
</gene>
<evidence type="ECO:0000256" key="1">
    <source>
        <dbReference type="ARBA" id="ARBA00022801"/>
    </source>
</evidence>
<evidence type="ECO:0000256" key="2">
    <source>
        <dbReference type="ARBA" id="ARBA00038334"/>
    </source>
</evidence>
<name>A0A9P9IW95_9PLEO</name>
<feature type="signal peptide" evidence="3">
    <location>
        <begin position="1"/>
        <end position="24"/>
    </location>
</feature>
<dbReference type="AlphaFoldDB" id="A0A9P9IW95"/>
<comment type="similarity">
    <text evidence="2">Belongs to the AB hydrolase superfamily. Epoxide hydrolase family.</text>
</comment>
<feature type="domain" description="AB hydrolase-1" evidence="4">
    <location>
        <begin position="51"/>
        <end position="337"/>
    </location>
</feature>
<comment type="caution">
    <text evidence="5">The sequence shown here is derived from an EMBL/GenBank/DDBJ whole genome shotgun (WGS) entry which is preliminary data.</text>
</comment>
<proteinExistence type="inferred from homology"/>
<organism evidence="5 6">
    <name type="scientific">Dendryphion nanum</name>
    <dbReference type="NCBI Taxonomy" id="256645"/>
    <lineage>
        <taxon>Eukaryota</taxon>
        <taxon>Fungi</taxon>
        <taxon>Dikarya</taxon>
        <taxon>Ascomycota</taxon>
        <taxon>Pezizomycotina</taxon>
        <taxon>Dothideomycetes</taxon>
        <taxon>Pleosporomycetidae</taxon>
        <taxon>Pleosporales</taxon>
        <taxon>Torulaceae</taxon>
        <taxon>Dendryphion</taxon>
    </lineage>
</organism>
<feature type="chain" id="PRO_5040193065" evidence="3">
    <location>
        <begin position="25"/>
        <end position="351"/>
    </location>
</feature>
<accession>A0A9P9IW95</accession>
<dbReference type="GO" id="GO:0016787">
    <property type="term" value="F:hydrolase activity"/>
    <property type="evidence" value="ECO:0007669"/>
    <property type="project" value="UniProtKB-KW"/>
</dbReference>
<protein>
    <submittedName>
        <fullName evidence="5">Epoxide hydrolase</fullName>
    </submittedName>
</protein>
<keyword evidence="1 5" id="KW-0378">Hydrolase</keyword>
<dbReference type="Pfam" id="PF00561">
    <property type="entry name" value="Abhydrolase_1"/>
    <property type="match status" value="1"/>
</dbReference>
<dbReference type="Proteomes" id="UP000700596">
    <property type="component" value="Unassembled WGS sequence"/>
</dbReference>
<dbReference type="SUPFAM" id="SSF53474">
    <property type="entry name" value="alpha/beta-Hydrolases"/>
    <property type="match status" value="1"/>
</dbReference>
<evidence type="ECO:0000313" key="5">
    <source>
        <dbReference type="EMBL" id="KAH7135962.1"/>
    </source>
</evidence>
<dbReference type="InterPro" id="IPR000073">
    <property type="entry name" value="AB_hydrolase_1"/>
</dbReference>
<dbReference type="InterPro" id="IPR029058">
    <property type="entry name" value="AB_hydrolase_fold"/>
</dbReference>
<keyword evidence="3" id="KW-0732">Signal</keyword>
<dbReference type="PRINTS" id="PR00412">
    <property type="entry name" value="EPOXHYDRLASE"/>
</dbReference>
<evidence type="ECO:0000259" key="4">
    <source>
        <dbReference type="Pfam" id="PF00561"/>
    </source>
</evidence>
<dbReference type="Gene3D" id="3.40.50.1820">
    <property type="entry name" value="alpha/beta hydrolase"/>
    <property type="match status" value="1"/>
</dbReference>
<evidence type="ECO:0000256" key="3">
    <source>
        <dbReference type="SAM" id="SignalP"/>
    </source>
</evidence>
<reference evidence="5" key="1">
    <citation type="journal article" date="2021" name="Nat. Commun.">
        <title>Genetic determinants of endophytism in the Arabidopsis root mycobiome.</title>
        <authorList>
            <person name="Mesny F."/>
            <person name="Miyauchi S."/>
            <person name="Thiergart T."/>
            <person name="Pickel B."/>
            <person name="Atanasova L."/>
            <person name="Karlsson M."/>
            <person name="Huettel B."/>
            <person name="Barry K.W."/>
            <person name="Haridas S."/>
            <person name="Chen C."/>
            <person name="Bauer D."/>
            <person name="Andreopoulos W."/>
            <person name="Pangilinan J."/>
            <person name="LaButti K."/>
            <person name="Riley R."/>
            <person name="Lipzen A."/>
            <person name="Clum A."/>
            <person name="Drula E."/>
            <person name="Henrissat B."/>
            <person name="Kohler A."/>
            <person name="Grigoriev I.V."/>
            <person name="Martin F.M."/>
            <person name="Hacquard S."/>
        </authorList>
    </citation>
    <scope>NUCLEOTIDE SEQUENCE</scope>
    <source>
        <strain evidence="5">MPI-CAGE-CH-0243</strain>
    </source>
</reference>
<keyword evidence="6" id="KW-1185">Reference proteome</keyword>
<dbReference type="PANTHER" id="PTHR43329">
    <property type="entry name" value="EPOXIDE HYDROLASE"/>
    <property type="match status" value="1"/>
</dbReference>